<keyword evidence="8" id="KW-0436">Ligase</keyword>
<keyword evidence="3 5" id="KW-1133">Transmembrane helix</keyword>
<comment type="subcellular location">
    <subcellularLocation>
        <location evidence="1">Membrane</location>
        <topology evidence="1">Multi-pass membrane protein</topology>
    </subcellularLocation>
</comment>
<feature type="transmembrane region" description="Helical" evidence="5">
    <location>
        <begin position="166"/>
        <end position="189"/>
    </location>
</feature>
<feature type="transmembrane region" description="Helical" evidence="5">
    <location>
        <begin position="400"/>
        <end position="423"/>
    </location>
</feature>
<sequence length="459" mass="50693">MFDFVILAFLAVLVVLGLRRPFIWVLAYLYVDIVVPQQVGYVFLPDLKVSLITFILAFVGWAMFDNKKGSKFTARQGLLLALLIWCAFTTSIADFPESAASKWAWVWKSMLFALFLPLVLRTKLRLEAAVYVCVLSLATILISGGIKTLLGGGGYGVLVTLSKSNSGIYEGSTLSTISIASIPLVWWLARHGKILPGGTRAALLFAVALTAASLLVPIGTQTRTGLLCIAFLAVLMMRTVKYRFVYAAAAAALALLSLPFLPQSYQERMSTIVDHQSDQSASTRVEVWKWTIGYVAQNPLGGGFDSFLGNSFTYETVEKVREGNVTSTERREVSESGRAFHSAYFEVLGEQGIPGFVLWILLHATGLIAMERLRRRGLASDDPDMQRWGALANSLQQVQLVYLLGALFVGIAYQPFILMVLALQIGLATVIKNDDRVEAERARKQRLAERRESKREFAT</sequence>
<feature type="transmembrane region" description="Helical" evidence="5">
    <location>
        <begin position="76"/>
        <end position="93"/>
    </location>
</feature>
<dbReference type="EMBL" id="FOWZ01000001">
    <property type="protein sequence ID" value="SFO86356.1"/>
    <property type="molecule type" value="Genomic_DNA"/>
</dbReference>
<dbReference type="NCBIfam" id="TIGR03097">
    <property type="entry name" value="PEP_O_lig_1"/>
    <property type="match status" value="1"/>
</dbReference>
<dbReference type="GO" id="GO:0016020">
    <property type="term" value="C:membrane"/>
    <property type="evidence" value="ECO:0007669"/>
    <property type="project" value="UniProtKB-SubCell"/>
</dbReference>
<evidence type="ECO:0000256" key="3">
    <source>
        <dbReference type="ARBA" id="ARBA00022989"/>
    </source>
</evidence>
<evidence type="ECO:0000259" key="6">
    <source>
        <dbReference type="Pfam" id="PF04932"/>
    </source>
</evidence>
<evidence type="ECO:0000313" key="9">
    <source>
        <dbReference type="Proteomes" id="UP000199331"/>
    </source>
</evidence>
<name>A0A1I5KNU6_9SPHN</name>
<gene>
    <name evidence="8" type="ORF">SAMN04488060_0384</name>
</gene>
<dbReference type="GO" id="GO:0016874">
    <property type="term" value="F:ligase activity"/>
    <property type="evidence" value="ECO:0007669"/>
    <property type="project" value="UniProtKB-KW"/>
</dbReference>
<organism evidence="8 9">
    <name type="scientific">Qipengyuania nanhaisediminis</name>
    <dbReference type="NCBI Taxonomy" id="604088"/>
    <lineage>
        <taxon>Bacteria</taxon>
        <taxon>Pseudomonadati</taxon>
        <taxon>Pseudomonadota</taxon>
        <taxon>Alphaproteobacteria</taxon>
        <taxon>Sphingomonadales</taxon>
        <taxon>Erythrobacteraceae</taxon>
        <taxon>Qipengyuania</taxon>
    </lineage>
</organism>
<feature type="domain" description="O-antigen ligase-related" evidence="6">
    <location>
        <begin position="210"/>
        <end position="360"/>
    </location>
</feature>
<evidence type="ECO:0000256" key="1">
    <source>
        <dbReference type="ARBA" id="ARBA00004141"/>
    </source>
</evidence>
<proteinExistence type="predicted"/>
<evidence type="ECO:0000313" key="8">
    <source>
        <dbReference type="EMBL" id="SFO86356.1"/>
    </source>
</evidence>
<dbReference type="Proteomes" id="UP000199331">
    <property type="component" value="Unassembled WGS sequence"/>
</dbReference>
<dbReference type="InterPro" id="IPR007016">
    <property type="entry name" value="O-antigen_ligase-rel_domated"/>
</dbReference>
<evidence type="ECO:0000256" key="5">
    <source>
        <dbReference type="SAM" id="Phobius"/>
    </source>
</evidence>
<dbReference type="OrthoDB" id="9772644at2"/>
<feature type="domain" description="DUF5935" evidence="7">
    <location>
        <begin position="1"/>
        <end position="192"/>
    </location>
</feature>
<reference evidence="9" key="1">
    <citation type="submission" date="2016-10" db="EMBL/GenBank/DDBJ databases">
        <authorList>
            <person name="Varghese N."/>
            <person name="Submissions S."/>
        </authorList>
    </citation>
    <scope>NUCLEOTIDE SEQUENCE [LARGE SCALE GENOMIC DNA]</scope>
    <source>
        <strain evidence="9">CGMCC 1.7715</strain>
    </source>
</reference>
<accession>A0A1I5KNU6</accession>
<dbReference type="STRING" id="604088.SAMN04488060_0384"/>
<feature type="transmembrane region" description="Helical" evidence="5">
    <location>
        <begin position="128"/>
        <end position="146"/>
    </location>
</feature>
<dbReference type="Pfam" id="PF04932">
    <property type="entry name" value="Wzy_C"/>
    <property type="match status" value="1"/>
</dbReference>
<dbReference type="InterPro" id="IPR017528">
    <property type="entry name" value="CHP03097O-antigen_lig-rel"/>
</dbReference>
<feature type="transmembrane region" description="Helical" evidence="5">
    <location>
        <begin position="245"/>
        <end position="261"/>
    </location>
</feature>
<keyword evidence="2 5" id="KW-0812">Transmembrane</keyword>
<dbReference type="Pfam" id="PF19358">
    <property type="entry name" value="DUF5935"/>
    <property type="match status" value="1"/>
</dbReference>
<dbReference type="RefSeq" id="WP_090476802.1">
    <property type="nucleotide sequence ID" value="NZ_FOWZ01000001.1"/>
</dbReference>
<feature type="transmembrane region" description="Helical" evidence="5">
    <location>
        <begin position="201"/>
        <end position="218"/>
    </location>
</feature>
<keyword evidence="9" id="KW-1185">Reference proteome</keyword>
<evidence type="ECO:0000256" key="4">
    <source>
        <dbReference type="ARBA" id="ARBA00023136"/>
    </source>
</evidence>
<dbReference type="InterPro" id="IPR045979">
    <property type="entry name" value="DUF5935"/>
</dbReference>
<keyword evidence="4 5" id="KW-0472">Membrane</keyword>
<dbReference type="InterPro" id="IPR051533">
    <property type="entry name" value="WaaL-like"/>
</dbReference>
<evidence type="ECO:0000259" key="7">
    <source>
        <dbReference type="Pfam" id="PF19358"/>
    </source>
</evidence>
<feature type="transmembrane region" description="Helical" evidence="5">
    <location>
        <begin position="43"/>
        <end position="64"/>
    </location>
</feature>
<dbReference type="AlphaFoldDB" id="A0A1I5KNU6"/>
<dbReference type="PANTHER" id="PTHR37422">
    <property type="entry name" value="TEICHURONIC ACID BIOSYNTHESIS PROTEIN TUAE"/>
    <property type="match status" value="1"/>
</dbReference>
<protein>
    <submittedName>
        <fullName evidence="8">Probable O-glycosylation ligase, exosortase A-associated</fullName>
    </submittedName>
</protein>
<evidence type="ECO:0000256" key="2">
    <source>
        <dbReference type="ARBA" id="ARBA00022692"/>
    </source>
</evidence>
<feature type="transmembrane region" description="Helical" evidence="5">
    <location>
        <begin position="105"/>
        <end position="121"/>
    </location>
</feature>
<dbReference type="PANTHER" id="PTHR37422:SF21">
    <property type="entry name" value="EXOQ-LIKE PROTEIN"/>
    <property type="match status" value="1"/>
</dbReference>